<organism evidence="8 9">
    <name type="scientific">Methylorubrum populi</name>
    <dbReference type="NCBI Taxonomy" id="223967"/>
    <lineage>
        <taxon>Bacteria</taxon>
        <taxon>Pseudomonadati</taxon>
        <taxon>Pseudomonadota</taxon>
        <taxon>Alphaproteobacteria</taxon>
        <taxon>Hyphomicrobiales</taxon>
        <taxon>Methylobacteriaceae</taxon>
        <taxon>Methylorubrum</taxon>
    </lineage>
</organism>
<evidence type="ECO:0000256" key="5">
    <source>
        <dbReference type="ARBA" id="ARBA00023163"/>
    </source>
</evidence>
<comment type="caution">
    <text evidence="8">The sequence shown here is derived from an EMBL/GenBank/DDBJ whole genome shotgun (WGS) entry which is preliminary data.</text>
</comment>
<protein>
    <submittedName>
        <fullName evidence="8">Hydrogen peroxide-inducible activator OxyR</fullName>
    </submittedName>
</protein>
<dbReference type="Pfam" id="PF03466">
    <property type="entry name" value="LysR_substrate"/>
    <property type="match status" value="1"/>
</dbReference>
<evidence type="ECO:0000259" key="7">
    <source>
        <dbReference type="PROSITE" id="PS50931"/>
    </source>
</evidence>
<dbReference type="InterPro" id="IPR036390">
    <property type="entry name" value="WH_DNA-bd_sf"/>
</dbReference>
<dbReference type="Gene3D" id="3.40.190.10">
    <property type="entry name" value="Periplasmic binding protein-like II"/>
    <property type="match status" value="2"/>
</dbReference>
<keyword evidence="3" id="KW-0238">DNA-binding</keyword>
<dbReference type="InterPro" id="IPR005119">
    <property type="entry name" value="LysR_subst-bd"/>
</dbReference>
<dbReference type="Proteomes" id="UP000469949">
    <property type="component" value="Unassembled WGS sequence"/>
</dbReference>
<keyword evidence="2" id="KW-0805">Transcription regulation</keyword>
<feature type="domain" description="HTH lysR-type" evidence="7">
    <location>
        <begin position="6"/>
        <end position="63"/>
    </location>
</feature>
<dbReference type="GO" id="GO:0032993">
    <property type="term" value="C:protein-DNA complex"/>
    <property type="evidence" value="ECO:0007669"/>
    <property type="project" value="TreeGrafter"/>
</dbReference>
<dbReference type="Gene3D" id="1.10.10.10">
    <property type="entry name" value="Winged helix-like DNA-binding domain superfamily/Winged helix DNA-binding domain"/>
    <property type="match status" value="1"/>
</dbReference>
<dbReference type="EMBL" id="WEKV01000010">
    <property type="protein sequence ID" value="KAB7785196.1"/>
    <property type="molecule type" value="Genomic_DNA"/>
</dbReference>
<dbReference type="AlphaFoldDB" id="A0A833J820"/>
<dbReference type="PANTHER" id="PTHR30346">
    <property type="entry name" value="TRANSCRIPTIONAL DUAL REGULATOR HCAR-RELATED"/>
    <property type="match status" value="1"/>
</dbReference>
<gene>
    <name evidence="8" type="ORF">F8B43_3229</name>
</gene>
<evidence type="ECO:0000256" key="4">
    <source>
        <dbReference type="ARBA" id="ARBA00023159"/>
    </source>
</evidence>
<evidence type="ECO:0000313" key="9">
    <source>
        <dbReference type="Proteomes" id="UP000469949"/>
    </source>
</evidence>
<sequence length="336" mass="35436">MNLSGLSLRDLEYVVAVADEGHFGRAAERCNVSQPTLSVQVRKLENALGLTLFERSNRRVLLTVAGQGIVRQARVVLGEAQRLLALAVEGRGSPLTGRLVLAAIQTLGPYYFPLVLRLLRQEFPLLTLALSEARTAEILDGLRDGRIDAALVSLPVAASGLTVSPLFVEPFRLACPADHAFAQGAPPRAENLNGPDLLLLDEGNCLRDQTIAACGTLRGAGRHATSLETLRSMVAAGAGYTLIPALAVPAGPDPSGLTVMRHFEGEGPGRTVALAWRSSDPRAAGLAHLAAFFRAHAPAGTAACREEEAFGLPPHGEDRRRGPDKPSGAPMPPASP</sequence>
<reference evidence="8 9" key="1">
    <citation type="submission" date="2019-10" db="EMBL/GenBank/DDBJ databases">
        <title>Draft Genome Sequence of the Caffeine Degrading Methylotroph Methylorubrum populi PINKEL.</title>
        <authorList>
            <person name="Dawson S.C."/>
            <person name="Zhang X."/>
            <person name="Wright M.E."/>
            <person name="Sharma G."/>
            <person name="Langner J.T."/>
            <person name="Ditty J.L."/>
            <person name="Subuyuj G.A."/>
        </authorList>
    </citation>
    <scope>NUCLEOTIDE SEQUENCE [LARGE SCALE GENOMIC DNA]</scope>
    <source>
        <strain evidence="8 9">Pinkel</strain>
    </source>
</reference>
<dbReference type="Pfam" id="PF00126">
    <property type="entry name" value="HTH_1"/>
    <property type="match status" value="1"/>
</dbReference>
<comment type="similarity">
    <text evidence="1">Belongs to the LysR transcriptional regulatory family.</text>
</comment>
<dbReference type="CDD" id="cd08411">
    <property type="entry name" value="PBP2_OxyR"/>
    <property type="match status" value="1"/>
</dbReference>
<evidence type="ECO:0000256" key="2">
    <source>
        <dbReference type="ARBA" id="ARBA00023015"/>
    </source>
</evidence>
<dbReference type="InterPro" id="IPR036388">
    <property type="entry name" value="WH-like_DNA-bd_sf"/>
</dbReference>
<feature type="region of interest" description="Disordered" evidence="6">
    <location>
        <begin position="305"/>
        <end position="336"/>
    </location>
</feature>
<name>A0A833J820_9HYPH</name>
<proteinExistence type="inferred from homology"/>
<dbReference type="GO" id="GO:0003677">
    <property type="term" value="F:DNA binding"/>
    <property type="evidence" value="ECO:0007669"/>
    <property type="project" value="UniProtKB-KW"/>
</dbReference>
<feature type="compositionally biased region" description="Basic and acidic residues" evidence="6">
    <location>
        <begin position="315"/>
        <end position="324"/>
    </location>
</feature>
<dbReference type="InterPro" id="IPR000847">
    <property type="entry name" value="LysR_HTH_N"/>
</dbReference>
<dbReference type="GO" id="GO:0003700">
    <property type="term" value="F:DNA-binding transcription factor activity"/>
    <property type="evidence" value="ECO:0007669"/>
    <property type="project" value="InterPro"/>
</dbReference>
<evidence type="ECO:0000256" key="6">
    <source>
        <dbReference type="SAM" id="MobiDB-lite"/>
    </source>
</evidence>
<dbReference type="SUPFAM" id="SSF46785">
    <property type="entry name" value="Winged helix' DNA-binding domain"/>
    <property type="match status" value="1"/>
</dbReference>
<dbReference type="SUPFAM" id="SSF53850">
    <property type="entry name" value="Periplasmic binding protein-like II"/>
    <property type="match status" value="1"/>
</dbReference>
<accession>A0A833J820</accession>
<dbReference type="PRINTS" id="PR00039">
    <property type="entry name" value="HTHLYSR"/>
</dbReference>
<evidence type="ECO:0000313" key="8">
    <source>
        <dbReference type="EMBL" id="KAB7785196.1"/>
    </source>
</evidence>
<dbReference type="FunFam" id="1.10.10.10:FF:000001">
    <property type="entry name" value="LysR family transcriptional regulator"/>
    <property type="match status" value="1"/>
</dbReference>
<evidence type="ECO:0000256" key="3">
    <source>
        <dbReference type="ARBA" id="ARBA00023125"/>
    </source>
</evidence>
<dbReference type="PANTHER" id="PTHR30346:SF26">
    <property type="entry name" value="HYDROGEN PEROXIDE-INDUCIBLE GENES ACTIVATOR"/>
    <property type="match status" value="1"/>
</dbReference>
<evidence type="ECO:0000256" key="1">
    <source>
        <dbReference type="ARBA" id="ARBA00009437"/>
    </source>
</evidence>
<dbReference type="RefSeq" id="WP_152277575.1">
    <property type="nucleotide sequence ID" value="NZ_WEKV01000010.1"/>
</dbReference>
<dbReference type="PROSITE" id="PS50931">
    <property type="entry name" value="HTH_LYSR"/>
    <property type="match status" value="1"/>
</dbReference>
<keyword evidence="5" id="KW-0804">Transcription</keyword>
<keyword evidence="4" id="KW-0010">Activator</keyword>